<keyword evidence="1" id="KW-0732">Signal</keyword>
<feature type="domain" description="Cytochrome C Planctomycete-type" evidence="2">
    <location>
        <begin position="51"/>
        <end position="110"/>
    </location>
</feature>
<name>W0DIP1_9GAMM</name>
<dbReference type="GO" id="GO:0020037">
    <property type="term" value="F:heme binding"/>
    <property type="evidence" value="ECO:0007669"/>
    <property type="project" value="InterPro"/>
</dbReference>
<dbReference type="InterPro" id="IPR036909">
    <property type="entry name" value="Cyt_c-like_dom_sf"/>
</dbReference>
<dbReference type="Pfam" id="PF07635">
    <property type="entry name" value="PSCyt1"/>
    <property type="match status" value="1"/>
</dbReference>
<proteinExistence type="predicted"/>
<dbReference type="PANTHER" id="PTHR35889">
    <property type="entry name" value="CYCLOINULO-OLIGOSACCHARIDE FRUCTANOTRANSFERASE-RELATED"/>
    <property type="match status" value="1"/>
</dbReference>
<evidence type="ECO:0000313" key="3">
    <source>
        <dbReference type="EMBL" id="AHE97122.1"/>
    </source>
</evidence>
<dbReference type="HOGENOM" id="CLU_151358_1_0_6"/>
<dbReference type="InterPro" id="IPR011429">
    <property type="entry name" value="Cyt_c_Planctomycete-type"/>
</dbReference>
<feature type="chain" id="PRO_5004786866" evidence="1">
    <location>
        <begin position="26"/>
        <end position="135"/>
    </location>
</feature>
<dbReference type="GO" id="GO:0009055">
    <property type="term" value="F:electron transfer activity"/>
    <property type="evidence" value="ECO:0007669"/>
    <property type="project" value="InterPro"/>
</dbReference>
<dbReference type="Proteomes" id="UP000005289">
    <property type="component" value="Chromosome"/>
</dbReference>
<accession>W0DIP1</accession>
<dbReference type="PANTHER" id="PTHR35889:SF3">
    <property type="entry name" value="F-BOX DOMAIN-CONTAINING PROTEIN"/>
    <property type="match status" value="1"/>
</dbReference>
<reference evidence="3 4" key="1">
    <citation type="submission" date="2013-12" db="EMBL/GenBank/DDBJ databases">
        <authorList>
            <consortium name="DOE Joint Genome Institute"/>
            <person name="Muyzer G."/>
            <person name="Huntemann M."/>
            <person name="Han J."/>
            <person name="Chen A."/>
            <person name="Kyrpides N."/>
            <person name="Mavromatis K."/>
            <person name="Markowitz V."/>
            <person name="Palaniappan K."/>
            <person name="Ivanova N."/>
            <person name="Schaumberg A."/>
            <person name="Pati A."/>
            <person name="Liolios K."/>
            <person name="Nordberg H.P."/>
            <person name="Cantor M.N."/>
            <person name="Hua S.X."/>
            <person name="Woyke T."/>
        </authorList>
    </citation>
    <scope>NUCLEOTIDE SEQUENCE [LARGE SCALE GENOMIC DNA]</scope>
    <source>
        <strain evidence="3 4">ARh 1</strain>
    </source>
</reference>
<gene>
    <name evidence="3" type="ORF">THITH_01225</name>
</gene>
<dbReference type="AlphaFoldDB" id="W0DIP1"/>
<sequence>MASNTRNSMRSAMRLGLAAAGLTLAGATMVGCSDPVVSYSAQVQPILDKRCMECHTPGERGYEESGLELGSYESLMQGTRYGPVVKPGEPLISVLNQLVEGRADPSISMPHQRNPLPASEIAVLRNWVEQGAKDN</sequence>
<evidence type="ECO:0000256" key="1">
    <source>
        <dbReference type="SAM" id="SignalP"/>
    </source>
</evidence>
<dbReference type="KEGG" id="tti:THITH_01225"/>
<dbReference type="RefSeq" id="WP_006746348.1">
    <property type="nucleotide sequence ID" value="NZ_CP007029.1"/>
</dbReference>
<protein>
    <submittedName>
        <fullName evidence="3">Signal peptide protein</fullName>
    </submittedName>
</protein>
<dbReference type="EMBL" id="CP007029">
    <property type="protein sequence ID" value="AHE97122.1"/>
    <property type="molecule type" value="Genomic_DNA"/>
</dbReference>
<keyword evidence="4" id="KW-1185">Reference proteome</keyword>
<dbReference type="OrthoDB" id="9809746at2"/>
<feature type="signal peptide" evidence="1">
    <location>
        <begin position="1"/>
        <end position="25"/>
    </location>
</feature>
<dbReference type="SUPFAM" id="SSF46626">
    <property type="entry name" value="Cytochrome c"/>
    <property type="match status" value="1"/>
</dbReference>
<evidence type="ECO:0000313" key="4">
    <source>
        <dbReference type="Proteomes" id="UP000005289"/>
    </source>
</evidence>
<dbReference type="PROSITE" id="PS51257">
    <property type="entry name" value="PROKAR_LIPOPROTEIN"/>
    <property type="match status" value="1"/>
</dbReference>
<dbReference type="STRING" id="713585.THITH_01225"/>
<organism evidence="3 4">
    <name type="scientific">Thioalkalivibrio paradoxus ARh 1</name>
    <dbReference type="NCBI Taxonomy" id="713585"/>
    <lineage>
        <taxon>Bacteria</taxon>
        <taxon>Pseudomonadati</taxon>
        <taxon>Pseudomonadota</taxon>
        <taxon>Gammaproteobacteria</taxon>
        <taxon>Chromatiales</taxon>
        <taxon>Ectothiorhodospiraceae</taxon>
        <taxon>Thioalkalivibrio</taxon>
    </lineage>
</organism>
<evidence type="ECO:0000259" key="2">
    <source>
        <dbReference type="Pfam" id="PF07635"/>
    </source>
</evidence>